<reference evidence="1" key="1">
    <citation type="submission" date="2018-04" db="EMBL/GenBank/DDBJ databases">
        <title>Whole genome sequencing of Hypsizygus marmoreus.</title>
        <authorList>
            <person name="Choi I.-G."/>
            <person name="Min B."/>
            <person name="Kim J.-G."/>
            <person name="Kim S."/>
            <person name="Oh Y.-L."/>
            <person name="Kong W.-S."/>
            <person name="Park H."/>
            <person name="Jeong J."/>
            <person name="Song E.-S."/>
        </authorList>
    </citation>
    <scope>NUCLEOTIDE SEQUENCE [LARGE SCALE GENOMIC DNA]</scope>
    <source>
        <strain evidence="1">51987-8</strain>
    </source>
</reference>
<dbReference type="AlphaFoldDB" id="A0A369J8I6"/>
<organism evidence="1 2">
    <name type="scientific">Hypsizygus marmoreus</name>
    <name type="common">White beech mushroom</name>
    <name type="synonym">Agaricus marmoreus</name>
    <dbReference type="NCBI Taxonomy" id="39966"/>
    <lineage>
        <taxon>Eukaryota</taxon>
        <taxon>Fungi</taxon>
        <taxon>Dikarya</taxon>
        <taxon>Basidiomycota</taxon>
        <taxon>Agaricomycotina</taxon>
        <taxon>Agaricomycetes</taxon>
        <taxon>Agaricomycetidae</taxon>
        <taxon>Agaricales</taxon>
        <taxon>Tricholomatineae</taxon>
        <taxon>Lyophyllaceae</taxon>
        <taxon>Hypsizygus</taxon>
    </lineage>
</organism>
<dbReference type="EMBL" id="LUEZ02000185">
    <property type="protein sequence ID" value="RDB15176.1"/>
    <property type="molecule type" value="Genomic_DNA"/>
</dbReference>
<name>A0A369J8I6_HYPMA</name>
<dbReference type="InParanoid" id="A0A369J8I6"/>
<proteinExistence type="predicted"/>
<keyword evidence="2" id="KW-1185">Reference proteome</keyword>
<comment type="caution">
    <text evidence="1">The sequence shown here is derived from an EMBL/GenBank/DDBJ whole genome shotgun (WGS) entry which is preliminary data.</text>
</comment>
<sequence>MFCMACDYEHTGRALHGIIGLPEDMDAAFGKFVREGKGEGMGWEGGEVGLGVGVVA</sequence>
<feature type="non-terminal residue" evidence="1">
    <location>
        <position position="56"/>
    </location>
</feature>
<dbReference type="Proteomes" id="UP000076154">
    <property type="component" value="Unassembled WGS sequence"/>
</dbReference>
<evidence type="ECO:0000313" key="1">
    <source>
        <dbReference type="EMBL" id="RDB15176.1"/>
    </source>
</evidence>
<accession>A0A369J8I6</accession>
<evidence type="ECO:0000313" key="2">
    <source>
        <dbReference type="Proteomes" id="UP000076154"/>
    </source>
</evidence>
<gene>
    <name evidence="1" type="ORF">Hypma_004846</name>
</gene>
<protein>
    <submittedName>
        <fullName evidence="1">Uncharacterized protein</fullName>
    </submittedName>
</protein>